<gene>
    <name evidence="1" type="ORF">SPELUC_LOCUS2142</name>
</gene>
<evidence type="ECO:0000313" key="1">
    <source>
        <dbReference type="EMBL" id="CAG8481344.1"/>
    </source>
</evidence>
<dbReference type="EMBL" id="CAJVPW010001332">
    <property type="protein sequence ID" value="CAG8481344.1"/>
    <property type="molecule type" value="Genomic_DNA"/>
</dbReference>
<keyword evidence="2" id="KW-1185">Reference proteome</keyword>
<sequence>MCIYLLGGYWEETKCIQGTLDESWQINNTIRNCDKNYTFLKTECSLLPIALNFAKLHMSSLIKSNAQIRPSLEAFSLPAVANTLMLPLSAYIFLILLIIAVMWFMRRTWNIGRLEAPLLRRPEGATLKGHKKSDQLRDMWIG</sequence>
<comment type="caution">
    <text evidence="1">The sequence shown here is derived from an EMBL/GenBank/DDBJ whole genome shotgun (WGS) entry which is preliminary data.</text>
</comment>
<name>A0ACA9KLM8_9GLOM</name>
<organism evidence="1 2">
    <name type="scientific">Cetraspora pellucida</name>
    <dbReference type="NCBI Taxonomy" id="1433469"/>
    <lineage>
        <taxon>Eukaryota</taxon>
        <taxon>Fungi</taxon>
        <taxon>Fungi incertae sedis</taxon>
        <taxon>Mucoromycota</taxon>
        <taxon>Glomeromycotina</taxon>
        <taxon>Glomeromycetes</taxon>
        <taxon>Diversisporales</taxon>
        <taxon>Gigasporaceae</taxon>
        <taxon>Cetraspora</taxon>
    </lineage>
</organism>
<protein>
    <submittedName>
        <fullName evidence="1">2622_t:CDS:1</fullName>
    </submittedName>
</protein>
<reference evidence="1" key="1">
    <citation type="submission" date="2021-06" db="EMBL/GenBank/DDBJ databases">
        <authorList>
            <person name="Kallberg Y."/>
            <person name="Tangrot J."/>
            <person name="Rosling A."/>
        </authorList>
    </citation>
    <scope>NUCLEOTIDE SEQUENCE</scope>
    <source>
        <strain evidence="1">28 12/20/2015</strain>
    </source>
</reference>
<evidence type="ECO:0000313" key="2">
    <source>
        <dbReference type="Proteomes" id="UP000789366"/>
    </source>
</evidence>
<dbReference type="Proteomes" id="UP000789366">
    <property type="component" value="Unassembled WGS sequence"/>
</dbReference>
<accession>A0ACA9KLM8</accession>
<proteinExistence type="predicted"/>